<dbReference type="SUPFAM" id="SSF54211">
    <property type="entry name" value="Ribosomal protein S5 domain 2-like"/>
    <property type="match status" value="1"/>
</dbReference>
<dbReference type="OrthoDB" id="10254627at2759"/>
<dbReference type="InterPro" id="IPR000754">
    <property type="entry name" value="Ribosomal_uS9"/>
</dbReference>
<organism evidence="5 6">
    <name type="scientific">Pholiota conissans</name>
    <dbReference type="NCBI Taxonomy" id="109636"/>
    <lineage>
        <taxon>Eukaryota</taxon>
        <taxon>Fungi</taxon>
        <taxon>Dikarya</taxon>
        <taxon>Basidiomycota</taxon>
        <taxon>Agaricomycotina</taxon>
        <taxon>Agaricomycetes</taxon>
        <taxon>Agaricomycetidae</taxon>
        <taxon>Agaricales</taxon>
        <taxon>Agaricineae</taxon>
        <taxon>Strophariaceae</taxon>
        <taxon>Pholiota</taxon>
    </lineage>
</organism>
<keyword evidence="6" id="KW-1185">Reference proteome</keyword>
<dbReference type="InterPro" id="IPR020568">
    <property type="entry name" value="Ribosomal_Su5_D2-typ_SF"/>
</dbReference>
<comment type="caution">
    <text evidence="5">The sequence shown here is derived from an EMBL/GenBank/DDBJ whole genome shotgun (WGS) entry which is preliminary data.</text>
</comment>
<evidence type="ECO:0000256" key="2">
    <source>
        <dbReference type="ARBA" id="ARBA00022980"/>
    </source>
</evidence>
<evidence type="ECO:0000256" key="1">
    <source>
        <dbReference type="ARBA" id="ARBA00005251"/>
    </source>
</evidence>
<reference evidence="5" key="1">
    <citation type="submission" date="2020-11" db="EMBL/GenBank/DDBJ databases">
        <authorList>
            <consortium name="DOE Joint Genome Institute"/>
            <person name="Ahrendt S."/>
            <person name="Riley R."/>
            <person name="Andreopoulos W."/>
            <person name="Labutti K."/>
            <person name="Pangilinan J."/>
            <person name="Ruiz-Duenas F.J."/>
            <person name="Barrasa J.M."/>
            <person name="Sanchez-Garcia M."/>
            <person name="Camarero S."/>
            <person name="Miyauchi S."/>
            <person name="Serrano A."/>
            <person name="Linde D."/>
            <person name="Babiker R."/>
            <person name="Drula E."/>
            <person name="Ayuso-Fernandez I."/>
            <person name="Pacheco R."/>
            <person name="Padilla G."/>
            <person name="Ferreira P."/>
            <person name="Barriuso J."/>
            <person name="Kellner H."/>
            <person name="Castanera R."/>
            <person name="Alfaro M."/>
            <person name="Ramirez L."/>
            <person name="Pisabarro A.G."/>
            <person name="Kuo A."/>
            <person name="Tritt A."/>
            <person name="Lipzen A."/>
            <person name="He G."/>
            <person name="Yan M."/>
            <person name="Ng V."/>
            <person name="Cullen D."/>
            <person name="Martin F."/>
            <person name="Rosso M.-N."/>
            <person name="Henrissat B."/>
            <person name="Hibbett D."/>
            <person name="Martinez A.T."/>
            <person name="Grigoriev I.V."/>
        </authorList>
    </citation>
    <scope>NUCLEOTIDE SEQUENCE</scope>
    <source>
        <strain evidence="5">CIRM-BRFM 674</strain>
    </source>
</reference>
<dbReference type="GO" id="GO:0006412">
    <property type="term" value="P:translation"/>
    <property type="evidence" value="ECO:0007669"/>
    <property type="project" value="InterPro"/>
</dbReference>
<evidence type="ECO:0000313" key="5">
    <source>
        <dbReference type="EMBL" id="KAF9482163.1"/>
    </source>
</evidence>
<proteinExistence type="inferred from homology"/>
<evidence type="ECO:0000256" key="3">
    <source>
        <dbReference type="ARBA" id="ARBA00023274"/>
    </source>
</evidence>
<dbReference type="Gene3D" id="3.30.230.10">
    <property type="match status" value="1"/>
</dbReference>
<comment type="similarity">
    <text evidence="1 4">Belongs to the universal ribosomal protein uS9 family.</text>
</comment>
<dbReference type="PANTHER" id="PTHR21569:SF1">
    <property type="entry name" value="SMALL RIBOSOMAL SUBUNIT PROTEIN US9M"/>
    <property type="match status" value="1"/>
</dbReference>
<dbReference type="InterPro" id="IPR020574">
    <property type="entry name" value="Ribosomal_uS9_CS"/>
</dbReference>
<name>A0A9P5Z668_9AGAR</name>
<dbReference type="GO" id="GO:0003735">
    <property type="term" value="F:structural constituent of ribosome"/>
    <property type="evidence" value="ECO:0007669"/>
    <property type="project" value="InterPro"/>
</dbReference>
<sequence length="330" mass="37393">MNTLRPSVLQPFRRISSARTYACARPFSLSVRQQDDFARPERTEYSKPIPSSPNFYTTRAAFYDQLTQLEKAIGRSEAYLRNQHLLPLPDFARASLPPLQPVWKDQIEMGLEFRTKMTTTRYRKITKLLNQLNDFQRIAKTGGCPELEDKLGSILELYESSKKEALLSRGKRKPVVLDEYGRSYTLGKRKTSSARVWMIPVQVAPKNDTPESLLGVLSPTYPVTTTTILVNNLPLNQFFPLPADRERVTRPLKVAGALGKYNVYAIVRGGGTTGQSGALGHGIAKGIVAHDPELEAMFRRAKLTRRDPRMVERKKTGLAKARKRYAWVKR</sequence>
<dbReference type="PANTHER" id="PTHR21569">
    <property type="entry name" value="RIBOSOMAL PROTEIN S9"/>
    <property type="match status" value="1"/>
</dbReference>
<dbReference type="Pfam" id="PF00380">
    <property type="entry name" value="Ribosomal_S9"/>
    <property type="match status" value="1"/>
</dbReference>
<protein>
    <submittedName>
        <fullName evidence="5">SSU ribosomal protein S9P</fullName>
    </submittedName>
</protein>
<dbReference type="EMBL" id="MU155169">
    <property type="protein sequence ID" value="KAF9482163.1"/>
    <property type="molecule type" value="Genomic_DNA"/>
</dbReference>
<accession>A0A9P5Z668</accession>
<dbReference type="InterPro" id="IPR014721">
    <property type="entry name" value="Ribsml_uS5_D2-typ_fold_subgr"/>
</dbReference>
<gene>
    <name evidence="5" type="ORF">BDN70DRAFT_875464</name>
</gene>
<evidence type="ECO:0000313" key="6">
    <source>
        <dbReference type="Proteomes" id="UP000807469"/>
    </source>
</evidence>
<dbReference type="Proteomes" id="UP000807469">
    <property type="component" value="Unassembled WGS sequence"/>
</dbReference>
<evidence type="ECO:0000256" key="4">
    <source>
        <dbReference type="RuleBase" id="RU003815"/>
    </source>
</evidence>
<dbReference type="GO" id="GO:0003723">
    <property type="term" value="F:RNA binding"/>
    <property type="evidence" value="ECO:0007669"/>
    <property type="project" value="TreeGrafter"/>
</dbReference>
<keyword evidence="3 4" id="KW-0687">Ribonucleoprotein</keyword>
<keyword evidence="2 4" id="KW-0689">Ribosomal protein</keyword>
<dbReference type="AlphaFoldDB" id="A0A9P5Z668"/>
<dbReference type="PROSITE" id="PS00360">
    <property type="entry name" value="RIBOSOMAL_S9"/>
    <property type="match status" value="1"/>
</dbReference>
<dbReference type="GO" id="GO:0005763">
    <property type="term" value="C:mitochondrial small ribosomal subunit"/>
    <property type="evidence" value="ECO:0007669"/>
    <property type="project" value="TreeGrafter"/>
</dbReference>